<dbReference type="Gene3D" id="3.55.50.30">
    <property type="match status" value="1"/>
</dbReference>
<accession>A0A0D0EZ95</accession>
<keyword evidence="1" id="KW-0812">Transmembrane</keyword>
<gene>
    <name evidence="4" type="ORF">TH53_24805</name>
</gene>
<evidence type="ECO:0008006" key="6">
    <source>
        <dbReference type="Google" id="ProtNLM"/>
    </source>
</evidence>
<evidence type="ECO:0000259" key="3">
    <source>
        <dbReference type="Pfam" id="PF16344"/>
    </source>
</evidence>
<dbReference type="Pfam" id="PF04773">
    <property type="entry name" value="FecR"/>
    <property type="match status" value="1"/>
</dbReference>
<dbReference type="PANTHER" id="PTHR30273:SF2">
    <property type="entry name" value="PROTEIN FECR"/>
    <property type="match status" value="1"/>
</dbReference>
<dbReference type="Pfam" id="PF16344">
    <property type="entry name" value="FecR_C"/>
    <property type="match status" value="1"/>
</dbReference>
<dbReference type="EMBL" id="JXRA01000146">
    <property type="protein sequence ID" value="KIO74703.1"/>
    <property type="molecule type" value="Genomic_DNA"/>
</dbReference>
<proteinExistence type="predicted"/>
<dbReference type="GO" id="GO:0016989">
    <property type="term" value="F:sigma factor antagonist activity"/>
    <property type="evidence" value="ECO:0007669"/>
    <property type="project" value="TreeGrafter"/>
</dbReference>
<organism evidence="4 5">
    <name type="scientific">Pedobacter lusitanus</name>
    <dbReference type="NCBI Taxonomy" id="1503925"/>
    <lineage>
        <taxon>Bacteria</taxon>
        <taxon>Pseudomonadati</taxon>
        <taxon>Bacteroidota</taxon>
        <taxon>Sphingobacteriia</taxon>
        <taxon>Sphingobacteriales</taxon>
        <taxon>Sphingobacteriaceae</taxon>
        <taxon>Pedobacter</taxon>
    </lineage>
</organism>
<dbReference type="STRING" id="1503925.TH53_24805"/>
<feature type="transmembrane region" description="Helical" evidence="1">
    <location>
        <begin position="96"/>
        <end position="116"/>
    </location>
</feature>
<keyword evidence="1" id="KW-1133">Transmembrane helix</keyword>
<dbReference type="OrthoDB" id="1523735at2"/>
<evidence type="ECO:0000256" key="1">
    <source>
        <dbReference type="SAM" id="Phobius"/>
    </source>
</evidence>
<reference evidence="4 5" key="1">
    <citation type="submission" date="2015-01" db="EMBL/GenBank/DDBJ databases">
        <title>Draft genome sequence of Pedobacter sp. NL19 isolated from sludge of an effluent treatment pond in an abandoned uranium mine.</title>
        <authorList>
            <person name="Santos T."/>
            <person name="Caetano T."/>
            <person name="Covas C."/>
            <person name="Cruz A."/>
            <person name="Mendo S."/>
        </authorList>
    </citation>
    <scope>NUCLEOTIDE SEQUENCE [LARGE SCALE GENOMIC DNA]</scope>
    <source>
        <strain evidence="4 5">NL19</strain>
    </source>
</reference>
<evidence type="ECO:0000259" key="2">
    <source>
        <dbReference type="Pfam" id="PF04773"/>
    </source>
</evidence>
<dbReference type="PIRSF" id="PIRSF018266">
    <property type="entry name" value="FecR"/>
    <property type="match status" value="1"/>
</dbReference>
<dbReference type="InterPro" id="IPR006860">
    <property type="entry name" value="FecR"/>
</dbReference>
<keyword evidence="5" id="KW-1185">Reference proteome</keyword>
<dbReference type="AlphaFoldDB" id="A0A0D0EZ95"/>
<dbReference type="InterPro" id="IPR012373">
    <property type="entry name" value="Ferrdict_sens_TM"/>
</dbReference>
<feature type="domain" description="Protein FecR C-terminal" evidence="3">
    <location>
        <begin position="267"/>
        <end position="335"/>
    </location>
</feature>
<dbReference type="PANTHER" id="PTHR30273">
    <property type="entry name" value="PERIPLASMIC SIGNAL SENSOR AND SIGMA FACTOR ACTIVATOR FECR-RELATED"/>
    <property type="match status" value="1"/>
</dbReference>
<evidence type="ECO:0000313" key="4">
    <source>
        <dbReference type="EMBL" id="KIO74703.1"/>
    </source>
</evidence>
<dbReference type="Proteomes" id="UP000032049">
    <property type="component" value="Unassembled WGS sequence"/>
</dbReference>
<dbReference type="InterPro" id="IPR032508">
    <property type="entry name" value="FecR_C"/>
</dbReference>
<keyword evidence="1" id="KW-0472">Membrane</keyword>
<protein>
    <recommendedName>
        <fullName evidence="6">FecR family protein</fullName>
    </recommendedName>
</protein>
<name>A0A0D0EZ95_9SPHI</name>
<comment type="caution">
    <text evidence="4">The sequence shown here is derived from an EMBL/GenBank/DDBJ whole genome shotgun (WGS) entry which is preliminary data.</text>
</comment>
<dbReference type="Gene3D" id="2.60.120.1440">
    <property type="match status" value="1"/>
</dbReference>
<sequence>MSYQEYTTADFVNDESFTCYVKASDVQAVLFWEKWIHDHPSCLEKVNEAKEIIELLSLGKDPLKEQFYESLKNRIENTIATQQTAYQPVIKKRLSFFRIAAIITGLVIGAGLLFYVTKKPENNILLTISAPYGQTKTLLLPDSSTVILNANSSVKYPEKWDKQNREVWLSGEAHFQIRHIEEKNQSPVPFTVHANLTDVNVLGTVFNVDSHTDSTQVTLISGKVALRLKNQSLTLSPGEYAICKKGETVYRKKADHLERLTSWTDGRYVFKNTSLSVVCNKLSAYYGKKYMIRDKSITDKEISGTLELKNEAVLIQTLAALLNTTVKENGKEVYIGN</sequence>
<dbReference type="RefSeq" id="WP_041886877.1">
    <property type="nucleotide sequence ID" value="NZ_CP157278.1"/>
</dbReference>
<evidence type="ECO:0000313" key="5">
    <source>
        <dbReference type="Proteomes" id="UP000032049"/>
    </source>
</evidence>
<feature type="domain" description="FecR protein" evidence="2">
    <location>
        <begin position="128"/>
        <end position="224"/>
    </location>
</feature>